<evidence type="ECO:0000313" key="2">
    <source>
        <dbReference type="EMBL" id="SVD76378.1"/>
    </source>
</evidence>
<gene>
    <name evidence="2" type="ORF">METZ01_LOCUS429232</name>
</gene>
<dbReference type="Gene3D" id="2.60.40.4070">
    <property type="match status" value="1"/>
</dbReference>
<dbReference type="NCBIfam" id="TIGR04183">
    <property type="entry name" value="Por_Secre_tail"/>
    <property type="match status" value="1"/>
</dbReference>
<dbReference type="Pfam" id="PF00404">
    <property type="entry name" value="Dockerin_1"/>
    <property type="match status" value="1"/>
</dbReference>
<feature type="domain" description="Secretion system C-terminal sorting" evidence="1">
    <location>
        <begin position="167"/>
        <end position="242"/>
    </location>
</feature>
<sequence>INGDGGWNVLDIVTLANCVLAVNCAGLPNACAADMNGDGGYNVLDIVTLANCVLAVNCGGRVDDASESKLTILDNVLSIEADGFIGGVQMTLTHGVDFSIEMTDRALFADYLTEGNETRLLVITPETDDLFSFSGDFEIAEIIVANSQDEISASLPLAASFSLSDAYPNPFNPTTTMTLTMPVAGVMKVGVYNLLGQSVATLATGYKEIGTYSLTWDAADAASGMYFVKAEVDRFTTTQKLILIK</sequence>
<accession>A0A382Y1J9</accession>
<dbReference type="InterPro" id="IPR002105">
    <property type="entry name" value="Dockerin_1_rpt"/>
</dbReference>
<dbReference type="GO" id="GO:0004553">
    <property type="term" value="F:hydrolase activity, hydrolyzing O-glycosyl compounds"/>
    <property type="evidence" value="ECO:0007669"/>
    <property type="project" value="InterPro"/>
</dbReference>
<dbReference type="SUPFAM" id="SSF63446">
    <property type="entry name" value="Type I dockerin domain"/>
    <property type="match status" value="1"/>
</dbReference>
<dbReference type="Pfam" id="PF18962">
    <property type="entry name" value="Por_Secre_tail"/>
    <property type="match status" value="1"/>
</dbReference>
<name>A0A382Y1J9_9ZZZZ</name>
<feature type="non-terminal residue" evidence="2">
    <location>
        <position position="1"/>
    </location>
</feature>
<dbReference type="EMBL" id="UINC01171686">
    <property type="protein sequence ID" value="SVD76378.1"/>
    <property type="molecule type" value="Genomic_DNA"/>
</dbReference>
<dbReference type="InterPro" id="IPR026444">
    <property type="entry name" value="Secre_tail"/>
</dbReference>
<dbReference type="Gene3D" id="1.10.1330.10">
    <property type="entry name" value="Dockerin domain"/>
    <property type="match status" value="1"/>
</dbReference>
<dbReference type="AlphaFoldDB" id="A0A382Y1J9"/>
<dbReference type="GO" id="GO:0000272">
    <property type="term" value="P:polysaccharide catabolic process"/>
    <property type="evidence" value="ECO:0007669"/>
    <property type="project" value="InterPro"/>
</dbReference>
<reference evidence="2" key="1">
    <citation type="submission" date="2018-05" db="EMBL/GenBank/DDBJ databases">
        <authorList>
            <person name="Lanie J.A."/>
            <person name="Ng W.-L."/>
            <person name="Kazmierczak K.M."/>
            <person name="Andrzejewski T.M."/>
            <person name="Davidsen T.M."/>
            <person name="Wayne K.J."/>
            <person name="Tettelin H."/>
            <person name="Glass J.I."/>
            <person name="Rusch D."/>
            <person name="Podicherti R."/>
            <person name="Tsui H.-C.T."/>
            <person name="Winkler M.E."/>
        </authorList>
    </citation>
    <scope>NUCLEOTIDE SEQUENCE</scope>
</reference>
<organism evidence="2">
    <name type="scientific">marine metagenome</name>
    <dbReference type="NCBI Taxonomy" id="408172"/>
    <lineage>
        <taxon>unclassified sequences</taxon>
        <taxon>metagenomes</taxon>
        <taxon>ecological metagenomes</taxon>
    </lineage>
</organism>
<evidence type="ECO:0000259" key="1">
    <source>
        <dbReference type="Pfam" id="PF18962"/>
    </source>
</evidence>
<proteinExistence type="predicted"/>
<dbReference type="InterPro" id="IPR036439">
    <property type="entry name" value="Dockerin_dom_sf"/>
</dbReference>
<protein>
    <recommendedName>
        <fullName evidence="1">Secretion system C-terminal sorting domain-containing protein</fullName>
    </recommendedName>
</protein>